<comment type="caution">
    <text evidence="1">The sequence shown here is derived from an EMBL/GenBank/DDBJ whole genome shotgun (WGS) entry which is preliminary data.</text>
</comment>
<protein>
    <submittedName>
        <fullName evidence="1">Uncharacterized protein</fullName>
    </submittedName>
</protein>
<reference evidence="1" key="1">
    <citation type="submission" date="2020-07" db="EMBL/GenBank/DDBJ databases">
        <title>Multicomponent nature underlies the extraordinary mechanical properties of spider dragline silk.</title>
        <authorList>
            <person name="Kono N."/>
            <person name="Nakamura H."/>
            <person name="Mori M."/>
            <person name="Yoshida Y."/>
            <person name="Ohtoshi R."/>
            <person name="Malay A.D."/>
            <person name="Moran D.A.P."/>
            <person name="Tomita M."/>
            <person name="Numata K."/>
            <person name="Arakawa K."/>
        </authorList>
    </citation>
    <scope>NUCLEOTIDE SEQUENCE</scope>
</reference>
<dbReference type="Proteomes" id="UP000887116">
    <property type="component" value="Unassembled WGS sequence"/>
</dbReference>
<gene>
    <name evidence="1" type="ORF">TNCT_626431</name>
</gene>
<evidence type="ECO:0000313" key="2">
    <source>
        <dbReference type="Proteomes" id="UP000887116"/>
    </source>
</evidence>
<keyword evidence="2" id="KW-1185">Reference proteome</keyword>
<dbReference type="AlphaFoldDB" id="A0A8X6GK74"/>
<accession>A0A8X6GK74</accession>
<proteinExistence type="predicted"/>
<dbReference type="EMBL" id="BMAO01005920">
    <property type="protein sequence ID" value="GFR04769.1"/>
    <property type="molecule type" value="Genomic_DNA"/>
</dbReference>
<sequence length="121" mass="13858">MTAAEERVSPIGTLRELSSFKKIERDQLGRIPPSYPWYFGRNTGGSFRLMRKKYQTAFSRFISDQNKEGFYISAFYTEGVLPPLVLSADLSGNEKIGRNQVHGPYFHSAGKFMNKQQEKAR</sequence>
<organism evidence="1 2">
    <name type="scientific">Trichonephila clavata</name>
    <name type="common">Joro spider</name>
    <name type="synonym">Nephila clavata</name>
    <dbReference type="NCBI Taxonomy" id="2740835"/>
    <lineage>
        <taxon>Eukaryota</taxon>
        <taxon>Metazoa</taxon>
        <taxon>Ecdysozoa</taxon>
        <taxon>Arthropoda</taxon>
        <taxon>Chelicerata</taxon>
        <taxon>Arachnida</taxon>
        <taxon>Araneae</taxon>
        <taxon>Araneomorphae</taxon>
        <taxon>Entelegynae</taxon>
        <taxon>Araneoidea</taxon>
        <taxon>Nephilidae</taxon>
        <taxon>Trichonephila</taxon>
    </lineage>
</organism>
<name>A0A8X6GK74_TRICU</name>
<evidence type="ECO:0000313" key="1">
    <source>
        <dbReference type="EMBL" id="GFR04769.1"/>
    </source>
</evidence>